<dbReference type="EMBL" id="AP021876">
    <property type="protein sequence ID" value="BBO80968.1"/>
    <property type="molecule type" value="Genomic_DNA"/>
</dbReference>
<dbReference type="Gene3D" id="3.40.50.720">
    <property type="entry name" value="NAD(P)-binding Rossmann-like Domain"/>
    <property type="match status" value="1"/>
</dbReference>
<dbReference type="GO" id="GO:0006631">
    <property type="term" value="P:fatty acid metabolic process"/>
    <property type="evidence" value="ECO:0007669"/>
    <property type="project" value="InterPro"/>
</dbReference>
<dbReference type="InterPro" id="IPR036291">
    <property type="entry name" value="NAD(P)-bd_dom_sf"/>
</dbReference>
<dbReference type="InterPro" id="IPR006108">
    <property type="entry name" value="3HC_DH_C"/>
</dbReference>
<gene>
    <name evidence="4" type="ORF">DSCO28_15340</name>
</gene>
<dbReference type="Pfam" id="PF00725">
    <property type="entry name" value="3HCDH"/>
    <property type="match status" value="2"/>
</dbReference>
<evidence type="ECO:0000313" key="5">
    <source>
        <dbReference type="Proteomes" id="UP000425960"/>
    </source>
</evidence>
<dbReference type="InterPro" id="IPR008927">
    <property type="entry name" value="6-PGluconate_DH-like_C_sf"/>
</dbReference>
<dbReference type="GO" id="GO:0070403">
    <property type="term" value="F:NAD+ binding"/>
    <property type="evidence" value="ECO:0007669"/>
    <property type="project" value="InterPro"/>
</dbReference>
<dbReference type="PANTHER" id="PTHR48075:SF5">
    <property type="entry name" value="3-HYDROXYBUTYRYL-COA DEHYDROGENASE"/>
    <property type="match status" value="1"/>
</dbReference>
<dbReference type="KEGG" id="dov:DSCO28_15340"/>
<sequence length="431" mass="47257">MMHKIYNEDDLLLPTENVAVIGSGLMGHGIALVAAMAGQKVVLIDTSVRALENAQQRIADGLDRMALKGRLAEPAEKILPRIRSSRNIKVGVRGAGLVFEAVPEDLALKRRIVKAVEAAAPQTAILATNTSGLSINAIAAVLDHPGRFIGMHWMNPAPRMPVVEIIPGRHTHDDTTRRAMSICARYGKQPILCRRDVWYFLASRARSGLSFEANRLYLDGRAGVAEIDAALRHQLQLPMGEFELMDLTGAVDIRTRGQRSADRLVSENPHFEPWPAFLSLHRHLVTSLWAPMSARGACGIKSGYGFYDSPGKGARRDVSPAFIDALEILAPAVNCAAWCVTNAVGSIEDLNRLFLLAFGWPKGIFDFIDDYGPDTLCAVLEEKRAAAPVAWRDFYLADRLLADWPRCDARNAVADVTMKVDSVQHVRGTPI</sequence>
<dbReference type="Pfam" id="PF02737">
    <property type="entry name" value="3HCDH_N"/>
    <property type="match status" value="1"/>
</dbReference>
<reference evidence="4 5" key="1">
    <citation type="submission" date="2019-11" db="EMBL/GenBank/DDBJ databases">
        <title>Comparative genomics of hydrocarbon-degrading Desulfosarcina strains.</title>
        <authorList>
            <person name="Watanabe M."/>
            <person name="Kojima H."/>
            <person name="Fukui M."/>
        </authorList>
    </citation>
    <scope>NUCLEOTIDE SEQUENCE [LARGE SCALE GENOMIC DNA]</scope>
    <source>
        <strain evidence="4 5">28bB2T</strain>
    </source>
</reference>
<dbReference type="GO" id="GO:0016616">
    <property type="term" value="F:oxidoreductase activity, acting on the CH-OH group of donors, NAD or NADP as acceptor"/>
    <property type="evidence" value="ECO:0007669"/>
    <property type="project" value="InterPro"/>
</dbReference>
<dbReference type="SUPFAM" id="SSF51735">
    <property type="entry name" value="NAD(P)-binding Rossmann-fold domains"/>
    <property type="match status" value="1"/>
</dbReference>
<dbReference type="InterPro" id="IPR006176">
    <property type="entry name" value="3-OHacyl-CoA_DH_NAD-bd"/>
</dbReference>
<proteinExistence type="predicted"/>
<feature type="domain" description="3-hydroxyacyl-CoA dehydrogenase NAD binding" evidence="3">
    <location>
        <begin position="17"/>
        <end position="196"/>
    </location>
</feature>
<protein>
    <recommendedName>
        <fullName evidence="6">3-hydroxyacyl-CoA dehydrogenase</fullName>
    </recommendedName>
</protein>
<evidence type="ECO:0008006" key="6">
    <source>
        <dbReference type="Google" id="ProtNLM"/>
    </source>
</evidence>
<dbReference type="Gene3D" id="1.10.1040.50">
    <property type="match status" value="1"/>
</dbReference>
<evidence type="ECO:0000259" key="3">
    <source>
        <dbReference type="Pfam" id="PF02737"/>
    </source>
</evidence>
<organism evidence="4 5">
    <name type="scientific">Desulfosarcina ovata subsp. sediminis</name>
    <dbReference type="NCBI Taxonomy" id="885957"/>
    <lineage>
        <taxon>Bacteria</taxon>
        <taxon>Pseudomonadati</taxon>
        <taxon>Thermodesulfobacteriota</taxon>
        <taxon>Desulfobacteria</taxon>
        <taxon>Desulfobacterales</taxon>
        <taxon>Desulfosarcinaceae</taxon>
        <taxon>Desulfosarcina</taxon>
    </lineage>
</organism>
<dbReference type="SUPFAM" id="SSF48179">
    <property type="entry name" value="6-phosphogluconate dehydrogenase C-terminal domain-like"/>
    <property type="match status" value="2"/>
</dbReference>
<dbReference type="RefSeq" id="WP_155321779.1">
    <property type="nucleotide sequence ID" value="NZ_AP021876.1"/>
</dbReference>
<evidence type="ECO:0000313" key="4">
    <source>
        <dbReference type="EMBL" id="BBO80968.1"/>
    </source>
</evidence>
<name>A0A5K7ZFN1_9BACT</name>
<feature type="domain" description="3-hydroxyacyl-CoA dehydrogenase C-terminal" evidence="2">
    <location>
        <begin position="200"/>
        <end position="259"/>
    </location>
</feature>
<evidence type="ECO:0000259" key="2">
    <source>
        <dbReference type="Pfam" id="PF00725"/>
    </source>
</evidence>
<dbReference type="Proteomes" id="UP000425960">
    <property type="component" value="Chromosome"/>
</dbReference>
<feature type="domain" description="3-hydroxyacyl-CoA dehydrogenase C-terminal" evidence="2">
    <location>
        <begin position="328"/>
        <end position="385"/>
    </location>
</feature>
<evidence type="ECO:0000256" key="1">
    <source>
        <dbReference type="ARBA" id="ARBA00023002"/>
    </source>
</evidence>
<accession>A0A5K7ZFN1</accession>
<dbReference type="FunFam" id="3.40.50.720:FF:000009">
    <property type="entry name" value="Fatty oxidation complex, alpha subunit"/>
    <property type="match status" value="1"/>
</dbReference>
<keyword evidence="1" id="KW-0560">Oxidoreductase</keyword>
<dbReference type="PANTHER" id="PTHR48075">
    <property type="entry name" value="3-HYDROXYACYL-COA DEHYDROGENASE FAMILY PROTEIN"/>
    <property type="match status" value="1"/>
</dbReference>
<dbReference type="AlphaFoldDB" id="A0A5K7ZFN1"/>